<dbReference type="EMBL" id="CP133594">
    <property type="protein sequence ID" value="WMW22291.1"/>
    <property type="molecule type" value="Genomic_DNA"/>
</dbReference>
<dbReference type="Proteomes" id="UP001183006">
    <property type="component" value="Chromosome"/>
</dbReference>
<keyword evidence="6" id="KW-1003">Cell membrane</keyword>
<keyword evidence="6" id="KW-0472">Membrane</keyword>
<dbReference type="SUPFAM" id="SSF103486">
    <property type="entry name" value="V-type ATP synthase subunit C"/>
    <property type="match status" value="1"/>
</dbReference>
<dbReference type="GO" id="GO:0046961">
    <property type="term" value="F:proton-transporting ATPase activity, rotational mechanism"/>
    <property type="evidence" value="ECO:0007669"/>
    <property type="project" value="InterPro"/>
</dbReference>
<sequence>MQLLQKFKRGNSKKSSSMGHANYAYTTARVRAMKSKILPRETYPRLMNMSIDEITRFIEESEYKEDVDELARQYEGVDLIEHALNRNLAVTFTKLLSISEGDVNFLIGEQLQKYDIWNIKTILRGKYCNASTDEILDAIVAAGRLGYTFLSELAAKGTYEEVISELANTEYYSILKNYDGTNLSDIENQLDKIYYVGLFGAIGESKSKDRKLFAEFTRMGIDLKNLMTLFRLKKSGITDPEMMDLMIDGGLKLSLKDIQKLLPLSFADFISELEKSPYWGVISDVVSPDMVSLIDVENRLKKHRLKSAASFSHVYPISIVPIMDYMLSKKNEINNLRIVIRGKAANLDDDIIKEQLVI</sequence>
<keyword evidence="8" id="KW-1185">Reference proteome</keyword>
<dbReference type="KEGG" id="mmav:RE476_00285"/>
<proteinExistence type="inferred from homology"/>
<keyword evidence="4 6" id="KW-0406">Ion transport</keyword>
<dbReference type="AlphaFoldDB" id="A0AA51YGP3"/>
<comment type="similarity">
    <text evidence="1 6">Belongs to the V-ATPase V0D/AC39 subunit family.</text>
</comment>
<comment type="subunit">
    <text evidence="6">Has multiple subunits with at least A(3), B(3), C, D, E, F, H, I and proteolipid K(x).</text>
</comment>
<dbReference type="HAMAP" id="MF_00314">
    <property type="entry name" value="ATP_synth_C_arch"/>
    <property type="match status" value="1"/>
</dbReference>
<dbReference type="GO" id="GO:0005886">
    <property type="term" value="C:plasma membrane"/>
    <property type="evidence" value="ECO:0007669"/>
    <property type="project" value="UniProtKB-SubCell"/>
</dbReference>
<dbReference type="InterPro" id="IPR044911">
    <property type="entry name" value="V-type_ATPase_csu/dsu_dom_3"/>
</dbReference>
<keyword evidence="5 6" id="KW-0066">ATP synthesis</keyword>
<evidence type="ECO:0000256" key="1">
    <source>
        <dbReference type="ARBA" id="ARBA00006709"/>
    </source>
</evidence>
<comment type="function">
    <text evidence="6">Component of the A-type ATP synthase that produces ATP from ADP in the presence of a proton gradient across the membrane.</text>
</comment>
<accession>A0AA51YGP3</accession>
<dbReference type="GeneID" id="84228532"/>
<evidence type="ECO:0000313" key="8">
    <source>
        <dbReference type="Proteomes" id="UP001183006"/>
    </source>
</evidence>
<organism evidence="7 8">
    <name type="scientific">Methanolobus mangrovi</name>
    <dbReference type="NCBI Taxonomy" id="3072977"/>
    <lineage>
        <taxon>Archaea</taxon>
        <taxon>Methanobacteriati</taxon>
        <taxon>Methanobacteriota</taxon>
        <taxon>Stenosarchaea group</taxon>
        <taxon>Methanomicrobia</taxon>
        <taxon>Methanosarcinales</taxon>
        <taxon>Methanosarcinaceae</taxon>
        <taxon>Methanolobus</taxon>
    </lineage>
</organism>
<dbReference type="InterPro" id="IPR002843">
    <property type="entry name" value="ATPase_V0-cplx_csu/dsu"/>
</dbReference>
<gene>
    <name evidence="6" type="primary">atpC</name>
    <name evidence="7" type="ORF">RE476_00285</name>
</gene>
<evidence type="ECO:0000256" key="3">
    <source>
        <dbReference type="ARBA" id="ARBA00022781"/>
    </source>
</evidence>
<evidence type="ECO:0000313" key="7">
    <source>
        <dbReference type="EMBL" id="WMW22291.1"/>
    </source>
</evidence>
<dbReference type="GO" id="GO:0042777">
    <property type="term" value="P:proton motive force-driven plasma membrane ATP synthesis"/>
    <property type="evidence" value="ECO:0007669"/>
    <property type="project" value="UniProtKB-UniRule"/>
</dbReference>
<name>A0AA51YGP3_9EURY</name>
<dbReference type="InterPro" id="IPR050873">
    <property type="entry name" value="V-ATPase_V0D/AC39_subunit"/>
</dbReference>
<dbReference type="NCBIfam" id="NF002268">
    <property type="entry name" value="PRK01198.1-4"/>
    <property type="match status" value="1"/>
</dbReference>
<reference evidence="7" key="1">
    <citation type="submission" date="2023-08" db="EMBL/GenBank/DDBJ databases">
        <title>Methanolobus mangrovi sp. nov. and Methanolobus sediminis sp. nov, two novel methylotrophic methanogens isolated from mangrove sediments in China.</title>
        <authorList>
            <person name="Zhou J."/>
        </authorList>
    </citation>
    <scope>NUCLEOTIDE SEQUENCE</scope>
    <source>
        <strain evidence="7">FTZ2</strain>
    </source>
</reference>
<evidence type="ECO:0000256" key="2">
    <source>
        <dbReference type="ARBA" id="ARBA00022448"/>
    </source>
</evidence>
<dbReference type="InterPro" id="IPR014272">
    <property type="entry name" value="ATPase_V0-cplx_csu"/>
</dbReference>
<dbReference type="GO" id="GO:0046933">
    <property type="term" value="F:proton-transporting ATP synthase activity, rotational mechanism"/>
    <property type="evidence" value="ECO:0007669"/>
    <property type="project" value="UniProtKB-UniRule"/>
</dbReference>
<dbReference type="InterPro" id="IPR035067">
    <property type="entry name" value="V-type_ATPase_csu/dsu"/>
</dbReference>
<evidence type="ECO:0000256" key="6">
    <source>
        <dbReference type="HAMAP-Rule" id="MF_00314"/>
    </source>
</evidence>
<dbReference type="GO" id="GO:0033179">
    <property type="term" value="C:proton-transporting V-type ATPase, V0 domain"/>
    <property type="evidence" value="ECO:0007669"/>
    <property type="project" value="InterPro"/>
</dbReference>
<keyword evidence="2 6" id="KW-0813">Transport</keyword>
<comment type="subcellular location">
    <subcellularLocation>
        <location evidence="6">Cell membrane</location>
        <topology evidence="6">Peripheral membrane protein</topology>
    </subcellularLocation>
</comment>
<dbReference type="Gene3D" id="1.10.132.50">
    <property type="entry name" value="ATP synthase (C/AC39) subunit, domain 3"/>
    <property type="match status" value="1"/>
</dbReference>
<dbReference type="Pfam" id="PF01992">
    <property type="entry name" value="vATP-synt_AC39"/>
    <property type="match status" value="1"/>
</dbReference>
<dbReference type="PANTHER" id="PTHR38682">
    <property type="entry name" value="V-TYPE ATP SYNTHASE SUBUNIT C"/>
    <property type="match status" value="1"/>
</dbReference>
<dbReference type="InterPro" id="IPR036079">
    <property type="entry name" value="ATPase_csu/dsu_sf"/>
</dbReference>
<dbReference type="PANTHER" id="PTHR38682:SF1">
    <property type="entry name" value="V-TYPE ATP SYNTHASE SUBUNIT C"/>
    <property type="match status" value="1"/>
</dbReference>
<dbReference type="GO" id="GO:0005524">
    <property type="term" value="F:ATP binding"/>
    <property type="evidence" value="ECO:0007669"/>
    <property type="project" value="UniProtKB-UniRule"/>
</dbReference>
<dbReference type="RefSeq" id="WP_309308087.1">
    <property type="nucleotide sequence ID" value="NZ_CP133594.1"/>
</dbReference>
<keyword evidence="3 6" id="KW-0375">Hydrogen ion transport</keyword>
<protein>
    <recommendedName>
        <fullName evidence="6">A-type ATP synthase subunit C</fullName>
    </recommendedName>
</protein>
<dbReference type="Gene3D" id="1.20.1690.10">
    <property type="entry name" value="V-type ATP synthase subunit C domain"/>
    <property type="match status" value="2"/>
</dbReference>
<evidence type="ECO:0000256" key="4">
    <source>
        <dbReference type="ARBA" id="ARBA00023065"/>
    </source>
</evidence>
<evidence type="ECO:0000256" key="5">
    <source>
        <dbReference type="ARBA" id="ARBA00023310"/>
    </source>
</evidence>
<dbReference type="NCBIfam" id="TIGR02923">
    <property type="entry name" value="AhaC"/>
    <property type="match status" value="1"/>
</dbReference>